<dbReference type="RefSeq" id="WP_128797528.1">
    <property type="nucleotide sequence ID" value="NZ_CP034669.1"/>
</dbReference>
<evidence type="ECO:0000313" key="3">
    <source>
        <dbReference type="EMBL" id="QAT85819.1"/>
    </source>
</evidence>
<evidence type="ECO:0000256" key="1">
    <source>
        <dbReference type="SAM" id="MobiDB-lite"/>
    </source>
</evidence>
<reference evidence="3 4" key="1">
    <citation type="submission" date="2018-12" db="EMBL/GenBank/DDBJ databases">
        <title>Complete Genome Sequence of the Corallopyronin A producing Myxobacterium Corallococcus coralloides B035.</title>
        <authorList>
            <person name="Bouhired S.M."/>
            <person name="Rupp O."/>
            <person name="Blom J."/>
            <person name="Schaeberle T.F."/>
            <person name="Kehraus S."/>
            <person name="Schiefer A."/>
            <person name="Pfarr K."/>
            <person name="Goesmann A."/>
            <person name="Hoerauf A."/>
            <person name="Koenig G.M."/>
        </authorList>
    </citation>
    <scope>NUCLEOTIDE SEQUENCE [LARGE SCALE GENOMIC DNA]</scope>
    <source>
        <strain evidence="3 4">B035</strain>
    </source>
</reference>
<evidence type="ECO:0000313" key="4">
    <source>
        <dbReference type="Proteomes" id="UP000288758"/>
    </source>
</evidence>
<accession>A0A410RV76</accession>
<feature type="signal peptide" evidence="2">
    <location>
        <begin position="1"/>
        <end position="21"/>
    </location>
</feature>
<keyword evidence="2" id="KW-0732">Signal</keyword>
<organism evidence="3 4">
    <name type="scientific">Corallococcus coralloides</name>
    <name type="common">Myxococcus coralloides</name>
    <dbReference type="NCBI Taxonomy" id="184914"/>
    <lineage>
        <taxon>Bacteria</taxon>
        <taxon>Pseudomonadati</taxon>
        <taxon>Myxococcota</taxon>
        <taxon>Myxococcia</taxon>
        <taxon>Myxococcales</taxon>
        <taxon>Cystobacterineae</taxon>
        <taxon>Myxococcaceae</taxon>
        <taxon>Corallococcus</taxon>
    </lineage>
</organism>
<dbReference type="AlphaFoldDB" id="A0A410RV76"/>
<evidence type="ECO:0000256" key="2">
    <source>
        <dbReference type="SAM" id="SignalP"/>
    </source>
</evidence>
<feature type="chain" id="PRO_5019069231" evidence="2">
    <location>
        <begin position="22"/>
        <end position="432"/>
    </location>
</feature>
<feature type="region of interest" description="Disordered" evidence="1">
    <location>
        <begin position="190"/>
        <end position="214"/>
    </location>
</feature>
<name>A0A410RV76_CORCK</name>
<dbReference type="EMBL" id="CP034669">
    <property type="protein sequence ID" value="QAT85819.1"/>
    <property type="molecule type" value="Genomic_DNA"/>
</dbReference>
<sequence length="432" mass="47954">MHRFRAVIAALTLGVPFAASAAEITRIASSFEDDDPFDLFLDVGFERTQTRAKIVREQLRGGDATDVSEVNELWYKGTDARLNLAVAFGLWKDLEFSFKLPIVFQQNETWNFVSGTNQDNSTITNSCYNADGSPYSAEGCVGRLFQVPQESYRGGLGNVHFGLAYAFFNQEKDDTKPTWIIGIDYEAPTAKQRDPSLDNTDPENPATDGRGNVGDRVHKYQLYTTFSRKMGVAEPYFKASHTIPVRGPGAYSNCDQSGLPSPGNLGAPYNCYKEPWTRQETGIKAPSQTALTFGMELVPFENAARSQKFTLDLRLLGNYVGRGRYYNELSSALRKLLTSEDYLQVGGQVGVTARAAQAFTIRASGNFLYNTDHLLTSEAIGQDLNGDGQVDTAPGSDELNPTFDWRYDLVSRRFRAIQSTTFRFDLGATFSF</sequence>
<protein>
    <submittedName>
        <fullName evidence="3">Uncharacterized protein</fullName>
    </submittedName>
</protein>
<proteinExistence type="predicted"/>
<dbReference type="Proteomes" id="UP000288758">
    <property type="component" value="Chromosome"/>
</dbReference>
<gene>
    <name evidence="3" type="ORF">EJ065_4266</name>
</gene>